<protein>
    <submittedName>
        <fullName evidence="1">Uncharacterized protein</fullName>
    </submittedName>
</protein>
<gene>
    <name evidence="1" type="ORF">E2C01_019221</name>
</gene>
<organism evidence="1 2">
    <name type="scientific">Portunus trituberculatus</name>
    <name type="common">Swimming crab</name>
    <name type="synonym">Neptunus trituberculatus</name>
    <dbReference type="NCBI Taxonomy" id="210409"/>
    <lineage>
        <taxon>Eukaryota</taxon>
        <taxon>Metazoa</taxon>
        <taxon>Ecdysozoa</taxon>
        <taxon>Arthropoda</taxon>
        <taxon>Crustacea</taxon>
        <taxon>Multicrustacea</taxon>
        <taxon>Malacostraca</taxon>
        <taxon>Eumalacostraca</taxon>
        <taxon>Eucarida</taxon>
        <taxon>Decapoda</taxon>
        <taxon>Pleocyemata</taxon>
        <taxon>Brachyura</taxon>
        <taxon>Eubrachyura</taxon>
        <taxon>Portunoidea</taxon>
        <taxon>Portunidae</taxon>
        <taxon>Portuninae</taxon>
        <taxon>Portunus</taxon>
    </lineage>
</organism>
<dbReference type="AlphaFoldDB" id="A0A5B7DX02"/>
<proteinExistence type="predicted"/>
<dbReference type="EMBL" id="VSRR010001553">
    <property type="protein sequence ID" value="MPC26090.1"/>
    <property type="molecule type" value="Genomic_DNA"/>
</dbReference>
<comment type="caution">
    <text evidence="1">The sequence shown here is derived from an EMBL/GenBank/DDBJ whole genome shotgun (WGS) entry which is preliminary data.</text>
</comment>
<keyword evidence="2" id="KW-1185">Reference proteome</keyword>
<evidence type="ECO:0000313" key="1">
    <source>
        <dbReference type="EMBL" id="MPC26090.1"/>
    </source>
</evidence>
<reference evidence="1 2" key="1">
    <citation type="submission" date="2019-05" db="EMBL/GenBank/DDBJ databases">
        <title>Another draft genome of Portunus trituberculatus and its Hox gene families provides insights of decapod evolution.</title>
        <authorList>
            <person name="Jeong J.-H."/>
            <person name="Song I."/>
            <person name="Kim S."/>
            <person name="Choi T."/>
            <person name="Kim D."/>
            <person name="Ryu S."/>
            <person name="Kim W."/>
        </authorList>
    </citation>
    <scope>NUCLEOTIDE SEQUENCE [LARGE SCALE GENOMIC DNA]</scope>
    <source>
        <tissue evidence="1">Muscle</tissue>
    </source>
</reference>
<name>A0A5B7DX02_PORTR</name>
<evidence type="ECO:0000313" key="2">
    <source>
        <dbReference type="Proteomes" id="UP000324222"/>
    </source>
</evidence>
<dbReference type="Proteomes" id="UP000324222">
    <property type="component" value="Unassembled WGS sequence"/>
</dbReference>
<accession>A0A5B7DX02</accession>
<sequence length="59" mass="6678">MQQHRSTSHITQQCRARLRQGGYKGRAAGQVVVVITAKSYRPGRPSVSEFHVEISQKNR</sequence>